<sequence length="412" mass="46167">MRKPHLPTNPFVYGRVLGIADAACARPQYETAILQVARDKGRLALSGDRRLGKSTLIERTLAADKRPLLRWDFHRVYSTEDLVHRAAEQLDAFVRGLSPIARKLTPWLREIGVGIDSIRLSYQGTEAALRVRTPTDHLARLLGFIGDIAKRREFALFIDELQDIRDGLPEREGDAVLGLLRSELQRLRIPCFFAGSSRESFRALFMSDASPFYESARLLEVTSIPAPELRAFLVKQFARGRFELPPEVGNVLLAIAGESPNDVQHLAHETWNAAVGSRIGGGELGRALSKILADLTPMADTWLGQLTRRQQRVLMATALYEHVGSGTETFLRAAGVRNNGAIISALRPCIHNREPIVEKLGSRYRIRSRYLRLWLVTRHQLVPELIPLLRPEGAYTAALRKVCPQLPEDLES</sequence>
<comment type="caution">
    <text evidence="1">The sequence shown here is derived from an EMBL/GenBank/DDBJ whole genome shotgun (WGS) entry which is preliminary data.</text>
</comment>
<dbReference type="PANTHER" id="PTHR34301:SF8">
    <property type="entry name" value="ATPASE DOMAIN-CONTAINING PROTEIN"/>
    <property type="match status" value="1"/>
</dbReference>
<reference evidence="1" key="1">
    <citation type="submission" date="2013-08" db="EMBL/GenBank/DDBJ databases">
        <authorList>
            <person name="Mendez C."/>
            <person name="Richter M."/>
            <person name="Ferrer M."/>
            <person name="Sanchez J."/>
        </authorList>
    </citation>
    <scope>NUCLEOTIDE SEQUENCE</scope>
</reference>
<accession>T1APP4</accession>
<reference evidence="1" key="2">
    <citation type="journal article" date="2014" name="ISME J.">
        <title>Microbial stratification in low pH oxic and suboxic macroscopic growths along an acid mine drainage.</title>
        <authorList>
            <person name="Mendez-Garcia C."/>
            <person name="Mesa V."/>
            <person name="Sprenger R.R."/>
            <person name="Richter M."/>
            <person name="Diez M.S."/>
            <person name="Solano J."/>
            <person name="Bargiela R."/>
            <person name="Golyshina O.V."/>
            <person name="Manteca A."/>
            <person name="Ramos J.L."/>
            <person name="Gallego J.R."/>
            <person name="Llorente I."/>
            <person name="Martins Dos Santos V.A."/>
            <person name="Jensen O.N."/>
            <person name="Pelaez A.I."/>
            <person name="Sanchez J."/>
            <person name="Ferrer M."/>
        </authorList>
    </citation>
    <scope>NUCLEOTIDE SEQUENCE</scope>
</reference>
<dbReference type="AlphaFoldDB" id="T1APP4"/>
<dbReference type="PANTHER" id="PTHR34301">
    <property type="entry name" value="DNA-BINDING PROTEIN-RELATED"/>
    <property type="match status" value="1"/>
</dbReference>
<dbReference type="EMBL" id="AUZZ01002909">
    <property type="protein sequence ID" value="EQD58478.1"/>
    <property type="molecule type" value="Genomic_DNA"/>
</dbReference>
<protein>
    <submittedName>
        <fullName evidence="1">ATPase</fullName>
    </submittedName>
</protein>
<dbReference type="SUPFAM" id="SSF52540">
    <property type="entry name" value="P-loop containing nucleoside triphosphate hydrolases"/>
    <property type="match status" value="1"/>
</dbReference>
<dbReference type="Gene3D" id="3.40.50.300">
    <property type="entry name" value="P-loop containing nucleotide triphosphate hydrolases"/>
    <property type="match status" value="1"/>
</dbReference>
<evidence type="ECO:0000313" key="1">
    <source>
        <dbReference type="EMBL" id="EQD58478.1"/>
    </source>
</evidence>
<gene>
    <name evidence="1" type="ORF">B2A_04349</name>
</gene>
<dbReference type="InterPro" id="IPR027417">
    <property type="entry name" value="P-loop_NTPase"/>
</dbReference>
<name>T1APP4_9ZZZZ</name>
<proteinExistence type="predicted"/>
<organism evidence="1">
    <name type="scientific">mine drainage metagenome</name>
    <dbReference type="NCBI Taxonomy" id="410659"/>
    <lineage>
        <taxon>unclassified sequences</taxon>
        <taxon>metagenomes</taxon>
        <taxon>ecological metagenomes</taxon>
    </lineage>
</organism>